<feature type="transmembrane region" description="Helical" evidence="13">
    <location>
        <begin position="242"/>
        <end position="265"/>
    </location>
</feature>
<organism evidence="14 15">
    <name type="scientific">Veillonella absiana</name>
    <dbReference type="NCBI Taxonomy" id="3079305"/>
    <lineage>
        <taxon>Bacteria</taxon>
        <taxon>Bacillati</taxon>
        <taxon>Bacillota</taxon>
        <taxon>Negativicutes</taxon>
        <taxon>Veillonellales</taxon>
        <taxon>Veillonellaceae</taxon>
        <taxon>Veillonella</taxon>
    </lineage>
</organism>
<comment type="caution">
    <text evidence="14">The sequence shown here is derived from an EMBL/GenBank/DDBJ whole genome shotgun (WGS) entry which is preliminary data.</text>
</comment>
<evidence type="ECO:0000256" key="2">
    <source>
        <dbReference type="ARBA" id="ARBA00004651"/>
    </source>
</evidence>
<name>A0ABU3Z8K5_9FIRM</name>
<dbReference type="PIRSF" id="PIRSF006603">
    <property type="entry name" value="DinF"/>
    <property type="match status" value="1"/>
</dbReference>
<dbReference type="Proteomes" id="UP001272515">
    <property type="component" value="Unassembled WGS sequence"/>
</dbReference>
<feature type="transmembrane region" description="Helical" evidence="13">
    <location>
        <begin position="198"/>
        <end position="221"/>
    </location>
</feature>
<dbReference type="Pfam" id="PF01554">
    <property type="entry name" value="MatE"/>
    <property type="match status" value="2"/>
</dbReference>
<evidence type="ECO:0000256" key="3">
    <source>
        <dbReference type="ARBA" id="ARBA00010199"/>
    </source>
</evidence>
<evidence type="ECO:0000256" key="10">
    <source>
        <dbReference type="ARBA" id="ARBA00023065"/>
    </source>
</evidence>
<comment type="subcellular location">
    <subcellularLocation>
        <location evidence="2">Cell membrane</location>
        <topology evidence="2">Multi-pass membrane protein</topology>
    </subcellularLocation>
</comment>
<feature type="transmembrane region" description="Helical" evidence="13">
    <location>
        <begin position="357"/>
        <end position="377"/>
    </location>
</feature>
<dbReference type="PANTHER" id="PTHR43298:SF2">
    <property type="entry name" value="FMN_FAD EXPORTER YEEO-RELATED"/>
    <property type="match status" value="1"/>
</dbReference>
<feature type="transmembrane region" description="Helical" evidence="13">
    <location>
        <begin position="95"/>
        <end position="113"/>
    </location>
</feature>
<dbReference type="EMBL" id="JAWJZB010000005">
    <property type="protein sequence ID" value="MDV5088235.1"/>
    <property type="molecule type" value="Genomic_DNA"/>
</dbReference>
<evidence type="ECO:0000256" key="12">
    <source>
        <dbReference type="ARBA" id="ARBA00031636"/>
    </source>
</evidence>
<sequence>MNPTNTIIDKIIMFIRLFTPMAVTQFALLGGSFIAIFLTGQYGTVDLAGVSIGYNIWIALYTFMMGILLGITPIVSQLLGGRKIKHIGNITKEGLYIATGLALLLWLLGYFGMKPFLLYLNMEPAAYEICVFYLKAFSIGLFPILWGCTLRNIIDSHGLTHFSMAIVVFGFVLNVFFNYALIFGHFGLPELGGIGAGYATAITCWSNFILYSLVLIFHPTFKEYNIFSNWKLPSWTYIREQLQIGLPIGFSIFFETSIFSIAGLLMVQFGTAVVAAHQSALSFTNIFYCFPLSISMAATIAVAYELGAGKPKEARQYAYIARIFALIVATLLCSYSFTHMENIAGLFTSDPVVFDLIMSFLSYAVFFAVIDAFGTPLQGILRAYKDVRIISYISLFSYWGVCFPVAYILSRMPEYGPYGVWIGLLSSVSVAGILFTARAWYIQHKR</sequence>
<evidence type="ECO:0000256" key="1">
    <source>
        <dbReference type="ARBA" id="ARBA00003408"/>
    </source>
</evidence>
<keyword evidence="11 13" id="KW-0472">Membrane</keyword>
<protein>
    <recommendedName>
        <fullName evidence="4">Probable multidrug resistance protein NorM</fullName>
    </recommendedName>
    <alternativeName>
        <fullName evidence="12">Multidrug-efflux transporter</fullName>
    </alternativeName>
</protein>
<feature type="transmembrane region" description="Helical" evidence="13">
    <location>
        <begin position="162"/>
        <end position="186"/>
    </location>
</feature>
<keyword evidence="6" id="KW-0050">Antiport</keyword>
<evidence type="ECO:0000313" key="14">
    <source>
        <dbReference type="EMBL" id="MDV5088235.1"/>
    </source>
</evidence>
<evidence type="ECO:0000256" key="7">
    <source>
        <dbReference type="ARBA" id="ARBA00022475"/>
    </source>
</evidence>
<dbReference type="InterPro" id="IPR002528">
    <property type="entry name" value="MATE_fam"/>
</dbReference>
<feature type="transmembrane region" description="Helical" evidence="13">
    <location>
        <begin position="125"/>
        <end position="150"/>
    </location>
</feature>
<dbReference type="NCBIfam" id="TIGR00797">
    <property type="entry name" value="matE"/>
    <property type="match status" value="1"/>
</dbReference>
<keyword evidence="7" id="KW-1003">Cell membrane</keyword>
<feature type="transmembrane region" description="Helical" evidence="13">
    <location>
        <begin position="389"/>
        <end position="409"/>
    </location>
</feature>
<comment type="function">
    <text evidence="1">Multidrug efflux pump.</text>
</comment>
<evidence type="ECO:0000256" key="9">
    <source>
        <dbReference type="ARBA" id="ARBA00022989"/>
    </source>
</evidence>
<dbReference type="RefSeq" id="WP_295189728.1">
    <property type="nucleotide sequence ID" value="NZ_JAWJZA010000004.1"/>
</dbReference>
<evidence type="ECO:0000256" key="5">
    <source>
        <dbReference type="ARBA" id="ARBA00022448"/>
    </source>
</evidence>
<accession>A0ABU3Z8K5</accession>
<proteinExistence type="inferred from homology"/>
<evidence type="ECO:0000256" key="6">
    <source>
        <dbReference type="ARBA" id="ARBA00022449"/>
    </source>
</evidence>
<keyword evidence="10" id="KW-0406">Ion transport</keyword>
<keyword evidence="8 13" id="KW-0812">Transmembrane</keyword>
<dbReference type="CDD" id="cd13131">
    <property type="entry name" value="MATE_NorM_like"/>
    <property type="match status" value="1"/>
</dbReference>
<evidence type="ECO:0000313" key="15">
    <source>
        <dbReference type="Proteomes" id="UP001272515"/>
    </source>
</evidence>
<feature type="transmembrane region" description="Helical" evidence="13">
    <location>
        <begin position="319"/>
        <end position="337"/>
    </location>
</feature>
<gene>
    <name evidence="14" type="ORF">RVY80_05150</name>
</gene>
<dbReference type="InterPro" id="IPR050222">
    <property type="entry name" value="MATE_MdtK"/>
</dbReference>
<comment type="similarity">
    <text evidence="3">Belongs to the multi antimicrobial extrusion (MATE) (TC 2.A.66.1) family.</text>
</comment>
<feature type="transmembrane region" description="Helical" evidence="13">
    <location>
        <begin position="54"/>
        <end position="75"/>
    </location>
</feature>
<feature type="transmembrane region" description="Helical" evidence="13">
    <location>
        <begin position="21"/>
        <end position="42"/>
    </location>
</feature>
<dbReference type="InterPro" id="IPR048279">
    <property type="entry name" value="MdtK-like"/>
</dbReference>
<keyword evidence="9 13" id="KW-1133">Transmembrane helix</keyword>
<dbReference type="PANTHER" id="PTHR43298">
    <property type="entry name" value="MULTIDRUG RESISTANCE PROTEIN NORM-RELATED"/>
    <property type="match status" value="1"/>
</dbReference>
<feature type="transmembrane region" description="Helical" evidence="13">
    <location>
        <begin position="285"/>
        <end position="307"/>
    </location>
</feature>
<evidence type="ECO:0000256" key="13">
    <source>
        <dbReference type="SAM" id="Phobius"/>
    </source>
</evidence>
<keyword evidence="15" id="KW-1185">Reference proteome</keyword>
<feature type="transmembrane region" description="Helical" evidence="13">
    <location>
        <begin position="421"/>
        <end position="441"/>
    </location>
</feature>
<evidence type="ECO:0000256" key="4">
    <source>
        <dbReference type="ARBA" id="ARBA00020268"/>
    </source>
</evidence>
<keyword evidence="5" id="KW-0813">Transport</keyword>
<reference evidence="14 15" key="1">
    <citation type="submission" date="2023-10" db="EMBL/GenBank/DDBJ databases">
        <title>Veillonella sp. nov., isolated from a pig farm feces dump.</title>
        <authorList>
            <person name="Chang Y.-H."/>
        </authorList>
    </citation>
    <scope>NUCLEOTIDE SEQUENCE [LARGE SCALE GENOMIC DNA]</scope>
    <source>
        <strain evidence="14 15">YH-vei2233</strain>
    </source>
</reference>
<evidence type="ECO:0000256" key="8">
    <source>
        <dbReference type="ARBA" id="ARBA00022692"/>
    </source>
</evidence>
<evidence type="ECO:0000256" key="11">
    <source>
        <dbReference type="ARBA" id="ARBA00023136"/>
    </source>
</evidence>